<feature type="non-terminal residue" evidence="2">
    <location>
        <position position="1"/>
    </location>
</feature>
<protein>
    <recommendedName>
        <fullName evidence="4">G protein-coupled receptor</fullName>
    </recommendedName>
</protein>
<organism evidence="2 3">
    <name type="scientific">Rotaria socialis</name>
    <dbReference type="NCBI Taxonomy" id="392032"/>
    <lineage>
        <taxon>Eukaryota</taxon>
        <taxon>Metazoa</taxon>
        <taxon>Spiralia</taxon>
        <taxon>Gnathifera</taxon>
        <taxon>Rotifera</taxon>
        <taxon>Eurotatoria</taxon>
        <taxon>Bdelloidea</taxon>
        <taxon>Philodinida</taxon>
        <taxon>Philodinidae</taxon>
        <taxon>Rotaria</taxon>
    </lineage>
</organism>
<feature type="transmembrane region" description="Helical" evidence="1">
    <location>
        <begin position="40"/>
        <end position="61"/>
    </location>
</feature>
<name>A0A820LA23_9BILA</name>
<dbReference type="Proteomes" id="UP000663873">
    <property type="component" value="Unassembled WGS sequence"/>
</dbReference>
<evidence type="ECO:0008006" key="4">
    <source>
        <dbReference type="Google" id="ProtNLM"/>
    </source>
</evidence>
<reference evidence="2" key="1">
    <citation type="submission" date="2021-02" db="EMBL/GenBank/DDBJ databases">
        <authorList>
            <person name="Nowell W R."/>
        </authorList>
    </citation>
    <scope>NUCLEOTIDE SEQUENCE</scope>
</reference>
<accession>A0A820LA23</accession>
<evidence type="ECO:0000313" key="2">
    <source>
        <dbReference type="EMBL" id="CAF4354083.1"/>
    </source>
</evidence>
<proteinExistence type="predicted"/>
<keyword evidence="3" id="KW-1185">Reference proteome</keyword>
<gene>
    <name evidence="2" type="ORF">UJA718_LOCUS15997</name>
</gene>
<keyword evidence="1" id="KW-0812">Transmembrane</keyword>
<keyword evidence="1" id="KW-0472">Membrane</keyword>
<dbReference type="AlphaFoldDB" id="A0A820LA23"/>
<feature type="transmembrane region" description="Helical" evidence="1">
    <location>
        <begin position="114"/>
        <end position="135"/>
    </location>
</feature>
<feature type="transmembrane region" description="Helical" evidence="1">
    <location>
        <begin position="82"/>
        <end position="102"/>
    </location>
</feature>
<sequence>YNIVDDPKYTANGKWCATQLSRHLQIYNQTNTMIHYLTPFLVNLICTIALMILITRTRANVDRNKSRWKIFQEQFKKKKEMFIPSMIHIISALPHLIISFSLACNDLDTKWQRYMLIISYFAAYVPQCISFHLYVQPSKFFLREFHATKIWKMLARSQTTIN</sequence>
<dbReference type="Gene3D" id="1.20.1070.10">
    <property type="entry name" value="Rhodopsin 7-helix transmembrane proteins"/>
    <property type="match status" value="1"/>
</dbReference>
<dbReference type="SUPFAM" id="SSF81321">
    <property type="entry name" value="Family A G protein-coupled receptor-like"/>
    <property type="match status" value="1"/>
</dbReference>
<keyword evidence="1" id="KW-1133">Transmembrane helix</keyword>
<dbReference type="EMBL" id="CAJOBP010002425">
    <property type="protein sequence ID" value="CAF4354083.1"/>
    <property type="molecule type" value="Genomic_DNA"/>
</dbReference>
<evidence type="ECO:0000256" key="1">
    <source>
        <dbReference type="SAM" id="Phobius"/>
    </source>
</evidence>
<evidence type="ECO:0000313" key="3">
    <source>
        <dbReference type="Proteomes" id="UP000663873"/>
    </source>
</evidence>
<comment type="caution">
    <text evidence="2">The sequence shown here is derived from an EMBL/GenBank/DDBJ whole genome shotgun (WGS) entry which is preliminary data.</text>
</comment>